<reference evidence="1 2" key="1">
    <citation type="submission" date="2016-10" db="EMBL/GenBank/DDBJ databases">
        <title>Draft Genome sequence of Roseomonas sp. strain M3.</title>
        <authorList>
            <person name="Subhash Y."/>
            <person name="Lee S."/>
        </authorList>
    </citation>
    <scope>NUCLEOTIDE SEQUENCE [LARGE SCALE GENOMIC DNA]</scope>
    <source>
        <strain evidence="1 2">M3</strain>
    </source>
</reference>
<dbReference type="RefSeq" id="WP_076957423.1">
    <property type="nucleotide sequence ID" value="NZ_MLCO01000090.1"/>
</dbReference>
<dbReference type="EMBL" id="MLCO01000090">
    <property type="protein sequence ID" value="ONG54015.1"/>
    <property type="molecule type" value="Genomic_DNA"/>
</dbReference>
<proteinExistence type="predicted"/>
<name>A0A1V2H4R9_9PROT</name>
<comment type="caution">
    <text evidence="1">The sequence shown here is derived from an EMBL/GenBank/DDBJ whole genome shotgun (WGS) entry which is preliminary data.</text>
</comment>
<sequence>MAEGSLEASRADGDMVTASRVQELEAKVQDLERLLGRKTMEAEILLEALGRRGRKARPTAAVAASGRSPVMAVADTLGLAGSDLVEQLKCSGYRRGPYQRDGDDAPLAEIRAVTDARPTYGYRPVATLLNRDQRSVGDPLANRKRALRLTRL</sequence>
<protein>
    <recommendedName>
        <fullName evidence="3">HTH-like domain-containing protein</fullName>
    </recommendedName>
</protein>
<dbReference type="AlphaFoldDB" id="A0A1V2H4R9"/>
<dbReference type="OrthoDB" id="8080802at2"/>
<evidence type="ECO:0000313" key="1">
    <source>
        <dbReference type="EMBL" id="ONG54015.1"/>
    </source>
</evidence>
<evidence type="ECO:0000313" key="2">
    <source>
        <dbReference type="Proteomes" id="UP000188879"/>
    </source>
</evidence>
<dbReference type="Proteomes" id="UP000188879">
    <property type="component" value="Unassembled WGS sequence"/>
</dbReference>
<keyword evidence="2" id="KW-1185">Reference proteome</keyword>
<accession>A0A1V2H4R9</accession>
<evidence type="ECO:0008006" key="3">
    <source>
        <dbReference type="Google" id="ProtNLM"/>
    </source>
</evidence>
<gene>
    <name evidence="1" type="ORF">BKE38_11100</name>
</gene>
<organism evidence="1 2">
    <name type="scientific">Teichococcus deserti</name>
    <dbReference type="NCBI Taxonomy" id="1817963"/>
    <lineage>
        <taxon>Bacteria</taxon>
        <taxon>Pseudomonadati</taxon>
        <taxon>Pseudomonadota</taxon>
        <taxon>Alphaproteobacteria</taxon>
        <taxon>Acetobacterales</taxon>
        <taxon>Roseomonadaceae</taxon>
        <taxon>Roseomonas</taxon>
    </lineage>
</organism>